<accession>A0ABV5YS29</accession>
<feature type="transmembrane region" description="Helical" evidence="1">
    <location>
        <begin position="39"/>
        <end position="57"/>
    </location>
</feature>
<feature type="transmembrane region" description="Helical" evidence="1">
    <location>
        <begin position="121"/>
        <end position="141"/>
    </location>
</feature>
<protein>
    <submittedName>
        <fullName evidence="2">Uncharacterized protein</fullName>
    </submittedName>
</protein>
<evidence type="ECO:0000313" key="2">
    <source>
        <dbReference type="EMBL" id="MFB9837881.1"/>
    </source>
</evidence>
<sequence length="250" mass="25965">MTQGRRSWWPAGLLALGIALLLSTALIEALAPHAVGASVLLGTFGVICLVVVVGTPLRRQRGGGAGTGGRLIVSALVLTLLCGLLYTLPPHSVVFAALLLVVAAGFFTIGVAIVGGGYFGIVGAVGGGLICAAVMMAPTPIALATMDHTVTCEIPAQRFSDTSDRFDVHCPDGKVYPIKTRQPHATGVPVRMLVDPHGLLRPEIADRVHVHKDELALLLSLLAGAGTVVAAYVNRRRGRVRPVVSPRLGS</sequence>
<evidence type="ECO:0000313" key="3">
    <source>
        <dbReference type="Proteomes" id="UP001589627"/>
    </source>
</evidence>
<name>A0ABV5YS29_9ACTN</name>
<keyword evidence="3" id="KW-1185">Reference proteome</keyword>
<keyword evidence="1" id="KW-0812">Transmembrane</keyword>
<reference evidence="2 3" key="1">
    <citation type="submission" date="2024-09" db="EMBL/GenBank/DDBJ databases">
        <authorList>
            <person name="Sun Q."/>
            <person name="Mori K."/>
        </authorList>
    </citation>
    <scope>NUCLEOTIDE SEQUENCE [LARGE SCALE GENOMIC DNA]</scope>
    <source>
        <strain evidence="2 3">TBRC 0563</strain>
    </source>
</reference>
<dbReference type="Proteomes" id="UP001589627">
    <property type="component" value="Unassembled WGS sequence"/>
</dbReference>
<evidence type="ECO:0000256" key="1">
    <source>
        <dbReference type="SAM" id="Phobius"/>
    </source>
</evidence>
<feature type="transmembrane region" description="Helical" evidence="1">
    <location>
        <begin position="69"/>
        <end position="88"/>
    </location>
</feature>
<feature type="transmembrane region" description="Helical" evidence="1">
    <location>
        <begin position="215"/>
        <end position="233"/>
    </location>
</feature>
<organism evidence="2 3">
    <name type="scientific">Actinoallomurus acaciae</name>
    <dbReference type="NCBI Taxonomy" id="502577"/>
    <lineage>
        <taxon>Bacteria</taxon>
        <taxon>Bacillati</taxon>
        <taxon>Actinomycetota</taxon>
        <taxon>Actinomycetes</taxon>
        <taxon>Streptosporangiales</taxon>
        <taxon>Thermomonosporaceae</taxon>
        <taxon>Actinoallomurus</taxon>
    </lineage>
</organism>
<gene>
    <name evidence="2" type="ORF">ACFFNX_37535</name>
</gene>
<dbReference type="RefSeq" id="WP_378210819.1">
    <property type="nucleotide sequence ID" value="NZ_JBHLZP010000436.1"/>
</dbReference>
<keyword evidence="1" id="KW-1133">Transmembrane helix</keyword>
<proteinExistence type="predicted"/>
<comment type="caution">
    <text evidence="2">The sequence shown here is derived from an EMBL/GenBank/DDBJ whole genome shotgun (WGS) entry which is preliminary data.</text>
</comment>
<keyword evidence="1" id="KW-0472">Membrane</keyword>
<feature type="transmembrane region" description="Helical" evidence="1">
    <location>
        <begin position="94"/>
        <end position="114"/>
    </location>
</feature>
<dbReference type="EMBL" id="JBHLZP010000436">
    <property type="protein sequence ID" value="MFB9837881.1"/>
    <property type="molecule type" value="Genomic_DNA"/>
</dbReference>